<evidence type="ECO:0000256" key="1">
    <source>
        <dbReference type="SAM" id="MobiDB-lite"/>
    </source>
</evidence>
<accession>A0AAU7JVQ0</accession>
<dbReference type="EMBL" id="CP157483">
    <property type="protein sequence ID" value="XBO44271.1"/>
    <property type="molecule type" value="Genomic_DNA"/>
</dbReference>
<gene>
    <name evidence="2" type="ORF">ABEG17_02790</name>
</gene>
<name>A0AAU7JVQ0_9MICO</name>
<organism evidence="2">
    <name type="scientific">Pedococcus sp. KACC 23699</name>
    <dbReference type="NCBI Taxonomy" id="3149228"/>
    <lineage>
        <taxon>Bacteria</taxon>
        <taxon>Bacillati</taxon>
        <taxon>Actinomycetota</taxon>
        <taxon>Actinomycetes</taxon>
        <taxon>Micrococcales</taxon>
        <taxon>Intrasporangiaceae</taxon>
        <taxon>Pedococcus</taxon>
    </lineage>
</organism>
<dbReference type="RefSeq" id="WP_406831760.1">
    <property type="nucleotide sequence ID" value="NZ_CP157483.1"/>
</dbReference>
<evidence type="ECO:0000313" key="2">
    <source>
        <dbReference type="EMBL" id="XBO44271.1"/>
    </source>
</evidence>
<proteinExistence type="predicted"/>
<protein>
    <submittedName>
        <fullName evidence="2">Uncharacterized protein</fullName>
    </submittedName>
</protein>
<dbReference type="AlphaFoldDB" id="A0AAU7JVQ0"/>
<sequence length="112" mass="11636">MPPAQVGPEALRVLGAALGSLGECARSGADEVLSHFPDAGDRELQSVLDDHLDQVADLLREVDSCATEVGARLRLSTAADAPARGPALRDARSIPADEQSAPGPSARVRNSR</sequence>
<feature type="region of interest" description="Disordered" evidence="1">
    <location>
        <begin position="75"/>
        <end position="112"/>
    </location>
</feature>
<reference evidence="2" key="1">
    <citation type="submission" date="2024-05" db="EMBL/GenBank/DDBJ databases">
        <authorList>
            <person name="Kim S."/>
            <person name="Heo J."/>
            <person name="Choi H."/>
            <person name="Choi Y."/>
            <person name="Kwon S.-W."/>
            <person name="Kim Y."/>
        </authorList>
    </citation>
    <scope>NUCLEOTIDE SEQUENCE</scope>
    <source>
        <strain evidence="2">KACC 23699</strain>
    </source>
</reference>